<proteinExistence type="predicted"/>
<protein>
    <submittedName>
        <fullName evidence="1">Uncharacterized protein</fullName>
    </submittedName>
</protein>
<organism evidence="1">
    <name type="scientific">Anguilla anguilla</name>
    <name type="common">European freshwater eel</name>
    <name type="synonym">Muraena anguilla</name>
    <dbReference type="NCBI Taxonomy" id="7936"/>
    <lineage>
        <taxon>Eukaryota</taxon>
        <taxon>Metazoa</taxon>
        <taxon>Chordata</taxon>
        <taxon>Craniata</taxon>
        <taxon>Vertebrata</taxon>
        <taxon>Euteleostomi</taxon>
        <taxon>Actinopterygii</taxon>
        <taxon>Neopterygii</taxon>
        <taxon>Teleostei</taxon>
        <taxon>Anguilliformes</taxon>
        <taxon>Anguillidae</taxon>
        <taxon>Anguilla</taxon>
    </lineage>
</organism>
<evidence type="ECO:0000313" key="1">
    <source>
        <dbReference type="EMBL" id="JAH27282.1"/>
    </source>
</evidence>
<dbReference type="AlphaFoldDB" id="A0A0E9RES4"/>
<name>A0A0E9RES4_ANGAN</name>
<accession>A0A0E9RES4</accession>
<reference evidence="1" key="1">
    <citation type="submission" date="2014-11" db="EMBL/GenBank/DDBJ databases">
        <authorList>
            <person name="Amaro Gonzalez C."/>
        </authorList>
    </citation>
    <scope>NUCLEOTIDE SEQUENCE</scope>
</reference>
<reference evidence="1" key="2">
    <citation type="journal article" date="2015" name="Fish Shellfish Immunol.">
        <title>Early steps in the European eel (Anguilla anguilla)-Vibrio vulnificus interaction in the gills: Role of the RtxA13 toxin.</title>
        <authorList>
            <person name="Callol A."/>
            <person name="Pajuelo D."/>
            <person name="Ebbesson L."/>
            <person name="Teles M."/>
            <person name="MacKenzie S."/>
            <person name="Amaro C."/>
        </authorList>
    </citation>
    <scope>NUCLEOTIDE SEQUENCE</scope>
</reference>
<dbReference type="EMBL" id="GBXM01081295">
    <property type="protein sequence ID" value="JAH27282.1"/>
    <property type="molecule type" value="Transcribed_RNA"/>
</dbReference>
<sequence>MSRVLCQVHKVVSPSSVFNRPNGPSKTNPPKWKQYPIQSNFFYKDNAK</sequence>